<protein>
    <recommendedName>
        <fullName evidence="2">Squalene cyclase N-terminal domain-containing protein</fullName>
    </recommendedName>
</protein>
<name>A0A803R025_CANSA</name>
<dbReference type="InterPro" id="IPR032697">
    <property type="entry name" value="SQ_cyclase_N"/>
</dbReference>
<dbReference type="OMA" id="QMDENDF"/>
<dbReference type="PANTHER" id="PTHR11764:SF58">
    <property type="entry name" value="BETA-AMYRIN SYNTHASE-RELATED"/>
    <property type="match status" value="1"/>
</dbReference>
<dbReference type="EMBL" id="UZAU01000388">
    <property type="status" value="NOT_ANNOTATED_CDS"/>
    <property type="molecule type" value="Genomic_DNA"/>
</dbReference>
<evidence type="ECO:0000313" key="3">
    <source>
        <dbReference type="EnsemblPlants" id="cds.novel_model_3455_5bd9a17a"/>
    </source>
</evidence>
<dbReference type="EnsemblPlants" id="novel_model_3455_5bd9a17a">
    <property type="protein sequence ID" value="cds.novel_model_3455_5bd9a17a"/>
    <property type="gene ID" value="novel_gene_1830_5bd9a17a"/>
</dbReference>
<dbReference type="GO" id="GO:0005811">
    <property type="term" value="C:lipid droplet"/>
    <property type="evidence" value="ECO:0007669"/>
    <property type="project" value="InterPro"/>
</dbReference>
<dbReference type="GO" id="GO:0042300">
    <property type="term" value="F:beta-amyrin synthase activity"/>
    <property type="evidence" value="ECO:0007669"/>
    <property type="project" value="UniProtKB-ARBA"/>
</dbReference>
<evidence type="ECO:0000313" key="4">
    <source>
        <dbReference type="Proteomes" id="UP000596661"/>
    </source>
</evidence>
<dbReference type="InterPro" id="IPR018333">
    <property type="entry name" value="Squalene_cyclase"/>
</dbReference>
<keyword evidence="4" id="KW-1185">Reference proteome</keyword>
<sequence length="308" mass="35820">MWKIKFGSGGDEDPDLYSTNNFLGRQRFEFDEKAGTPEERDQVEEARHSFYKNRYKVTPSSDLISRFQMLRENKFKQTIPQVKVEDDEEITYEKADAAMKRSISFWSALQSPHGHWPAQNAGVMFYIPPLVFCMYICGHLDKVFNEHHKREMLWYMYCHQNKDGGWGLHIEGPSMMMCTVLNYLAMRILGESADGGLDNACSKARKWIHDHGGAVGSGSWGKTWMAILGVYEWEGCNPMPPEFWFYPSVVPLHPSKMFCYCRLTFMPMSYFYGRKFVGEITPLIKQLRKKFTSFLTKNQMEQNASCMC</sequence>
<reference evidence="3" key="1">
    <citation type="submission" date="2018-11" db="EMBL/GenBank/DDBJ databases">
        <authorList>
            <person name="Grassa J C."/>
        </authorList>
    </citation>
    <scope>NUCLEOTIDE SEQUENCE [LARGE SCALE GENOMIC DNA]</scope>
</reference>
<accession>A0A803R025</accession>
<reference evidence="3" key="2">
    <citation type="submission" date="2021-03" db="UniProtKB">
        <authorList>
            <consortium name="EnsemblPlants"/>
        </authorList>
    </citation>
    <scope>IDENTIFICATION</scope>
</reference>
<dbReference type="Pfam" id="PF13249">
    <property type="entry name" value="SQHop_cyclase_N"/>
    <property type="match status" value="1"/>
</dbReference>
<dbReference type="InterPro" id="IPR008930">
    <property type="entry name" value="Terpenoid_cyclase/PrenylTrfase"/>
</dbReference>
<evidence type="ECO:0000256" key="1">
    <source>
        <dbReference type="ARBA" id="ARBA00023235"/>
    </source>
</evidence>
<dbReference type="GO" id="GO:0016104">
    <property type="term" value="P:triterpenoid biosynthetic process"/>
    <property type="evidence" value="ECO:0007669"/>
    <property type="project" value="InterPro"/>
</dbReference>
<proteinExistence type="predicted"/>
<dbReference type="Gene3D" id="1.50.10.20">
    <property type="match status" value="1"/>
</dbReference>
<keyword evidence="1" id="KW-0413">Isomerase</keyword>
<dbReference type="Proteomes" id="UP000596661">
    <property type="component" value="Chromosome 4"/>
</dbReference>
<feature type="domain" description="Squalene cyclase N-terminal" evidence="2">
    <location>
        <begin position="101"/>
        <end position="282"/>
    </location>
</feature>
<dbReference type="PANTHER" id="PTHR11764">
    <property type="entry name" value="TERPENE CYCLASE/MUTASE FAMILY MEMBER"/>
    <property type="match status" value="1"/>
</dbReference>
<organism evidence="3 4">
    <name type="scientific">Cannabis sativa</name>
    <name type="common">Hemp</name>
    <name type="synonym">Marijuana</name>
    <dbReference type="NCBI Taxonomy" id="3483"/>
    <lineage>
        <taxon>Eukaryota</taxon>
        <taxon>Viridiplantae</taxon>
        <taxon>Streptophyta</taxon>
        <taxon>Embryophyta</taxon>
        <taxon>Tracheophyta</taxon>
        <taxon>Spermatophyta</taxon>
        <taxon>Magnoliopsida</taxon>
        <taxon>eudicotyledons</taxon>
        <taxon>Gunneridae</taxon>
        <taxon>Pentapetalae</taxon>
        <taxon>rosids</taxon>
        <taxon>fabids</taxon>
        <taxon>Rosales</taxon>
        <taxon>Cannabaceae</taxon>
        <taxon>Cannabis</taxon>
    </lineage>
</organism>
<evidence type="ECO:0000259" key="2">
    <source>
        <dbReference type="Pfam" id="PF13249"/>
    </source>
</evidence>
<dbReference type="AlphaFoldDB" id="A0A803R025"/>
<dbReference type="SUPFAM" id="SSF48239">
    <property type="entry name" value="Terpenoid cyclases/Protein prenyltransferases"/>
    <property type="match status" value="1"/>
</dbReference>
<dbReference type="Gramene" id="novel_model_3455_5bd9a17a">
    <property type="protein sequence ID" value="cds.novel_model_3455_5bd9a17a"/>
    <property type="gene ID" value="novel_gene_1830_5bd9a17a"/>
</dbReference>